<gene>
    <name evidence="2" type="ORF">BKA08_003816</name>
</gene>
<name>A0A7Y9F4P0_9ACTN</name>
<dbReference type="PANTHER" id="PTHR14209">
    <property type="entry name" value="ISOAMYL ACETATE-HYDROLYZING ESTERASE 1"/>
    <property type="match status" value="1"/>
</dbReference>
<feature type="domain" description="SGNH hydrolase-type esterase" evidence="1">
    <location>
        <begin position="19"/>
        <end position="170"/>
    </location>
</feature>
<dbReference type="CDD" id="cd00229">
    <property type="entry name" value="SGNH_hydrolase"/>
    <property type="match status" value="1"/>
</dbReference>
<evidence type="ECO:0000313" key="2">
    <source>
        <dbReference type="EMBL" id="NYD59578.1"/>
    </source>
</evidence>
<organism evidence="2 3">
    <name type="scientific">Nocardioides marinisabuli</name>
    <dbReference type="NCBI Taxonomy" id="419476"/>
    <lineage>
        <taxon>Bacteria</taxon>
        <taxon>Bacillati</taxon>
        <taxon>Actinomycetota</taxon>
        <taxon>Actinomycetes</taxon>
        <taxon>Propionibacteriales</taxon>
        <taxon>Nocardioidaceae</taxon>
        <taxon>Nocardioides</taxon>
    </lineage>
</organism>
<dbReference type="EMBL" id="JACCBE010000001">
    <property type="protein sequence ID" value="NYD59578.1"/>
    <property type="molecule type" value="Genomic_DNA"/>
</dbReference>
<dbReference type="Proteomes" id="UP000516957">
    <property type="component" value="Unassembled WGS sequence"/>
</dbReference>
<dbReference type="InterPro" id="IPR045136">
    <property type="entry name" value="Iah1-like"/>
</dbReference>
<dbReference type="RefSeq" id="WP_179617005.1">
    <property type="nucleotide sequence ID" value="NZ_CP059163.1"/>
</dbReference>
<dbReference type="AlphaFoldDB" id="A0A7Y9F4P0"/>
<keyword evidence="3" id="KW-1185">Reference proteome</keyword>
<dbReference type="InterPro" id="IPR013830">
    <property type="entry name" value="SGNH_hydro"/>
</dbReference>
<evidence type="ECO:0000259" key="1">
    <source>
        <dbReference type="Pfam" id="PF13472"/>
    </source>
</evidence>
<evidence type="ECO:0000313" key="3">
    <source>
        <dbReference type="Proteomes" id="UP000516957"/>
    </source>
</evidence>
<sequence length="180" mass="18832">MRIVLLGDSHLDRVRRDLHRLAPEPGVEVVNAAVGGSFAFELRGQADGVHLRPEDAVVVSVGTNDAAPWKAVPPYDFETNLRELLDHLADLGTTRLGRLVYVTPPGVDEARLGGPGDRTSAVVASYAAIGARLTTEAGGRVVDALALLAPLGAAAYLDDGVHLTGAAYDLLLPAVADALR</sequence>
<dbReference type="Pfam" id="PF13472">
    <property type="entry name" value="Lipase_GDSL_2"/>
    <property type="match status" value="1"/>
</dbReference>
<comment type="caution">
    <text evidence="2">The sequence shown here is derived from an EMBL/GenBank/DDBJ whole genome shotgun (WGS) entry which is preliminary data.</text>
</comment>
<dbReference type="PANTHER" id="PTHR14209:SF19">
    <property type="entry name" value="ISOAMYL ACETATE-HYDROLYZING ESTERASE 1 HOMOLOG"/>
    <property type="match status" value="1"/>
</dbReference>
<proteinExistence type="predicted"/>
<reference evidence="2 3" key="1">
    <citation type="submission" date="2020-07" db="EMBL/GenBank/DDBJ databases">
        <title>Sequencing the genomes of 1000 actinobacteria strains.</title>
        <authorList>
            <person name="Klenk H.-P."/>
        </authorList>
    </citation>
    <scope>NUCLEOTIDE SEQUENCE [LARGE SCALE GENOMIC DNA]</scope>
    <source>
        <strain evidence="2 3">DSM 18965</strain>
    </source>
</reference>
<dbReference type="Gene3D" id="3.40.50.1110">
    <property type="entry name" value="SGNH hydrolase"/>
    <property type="match status" value="1"/>
</dbReference>
<dbReference type="InterPro" id="IPR036514">
    <property type="entry name" value="SGNH_hydro_sf"/>
</dbReference>
<accession>A0A7Y9F4P0</accession>
<protein>
    <submittedName>
        <fullName evidence="2">Lysophospholipase L1-like esterase</fullName>
    </submittedName>
</protein>
<dbReference type="SUPFAM" id="SSF52266">
    <property type="entry name" value="SGNH hydrolase"/>
    <property type="match status" value="1"/>
</dbReference>